<dbReference type="EMBL" id="CP001712">
    <property type="protein sequence ID" value="EAR14698.1"/>
    <property type="molecule type" value="Genomic_DNA"/>
</dbReference>
<dbReference type="HOGENOM" id="CLU_3375674_0_0_10"/>
<dbReference type="KEGG" id="rbi:RB2501_10247"/>
<dbReference type="Proteomes" id="UP000009049">
    <property type="component" value="Chromosome"/>
</dbReference>
<keyword evidence="1" id="KW-0472">Membrane</keyword>
<protein>
    <submittedName>
        <fullName evidence="2">Uncharacterized protein</fullName>
    </submittedName>
</protein>
<evidence type="ECO:0000313" key="2">
    <source>
        <dbReference type="EMBL" id="EAR14698.1"/>
    </source>
</evidence>
<dbReference type="STRING" id="313596.RB2501_10247"/>
<proteinExistence type="predicted"/>
<accession>A4CM06</accession>
<keyword evidence="1" id="KW-1133">Transmembrane helix</keyword>
<keyword evidence="1" id="KW-0812">Transmembrane</keyword>
<organism evidence="2 3">
    <name type="scientific">Robiginitalea biformata (strain ATCC BAA-864 / DSM 15991 / KCTC 12146 / HTCC2501)</name>
    <dbReference type="NCBI Taxonomy" id="313596"/>
    <lineage>
        <taxon>Bacteria</taxon>
        <taxon>Pseudomonadati</taxon>
        <taxon>Bacteroidota</taxon>
        <taxon>Flavobacteriia</taxon>
        <taxon>Flavobacteriales</taxon>
        <taxon>Flavobacteriaceae</taxon>
        <taxon>Robiginitalea</taxon>
    </lineage>
</organism>
<gene>
    <name evidence="2" type="ordered locus">RB2501_10247</name>
</gene>
<reference evidence="2 3" key="1">
    <citation type="journal article" date="2009" name="J. Bacteriol.">
        <title>Complete genome sequence of Robiginitalea biformata HTCC2501.</title>
        <authorList>
            <person name="Oh H.M."/>
            <person name="Giovannoni S.J."/>
            <person name="Lee K."/>
            <person name="Ferriera S."/>
            <person name="Johnson J."/>
            <person name="Cho J.C."/>
        </authorList>
    </citation>
    <scope>NUCLEOTIDE SEQUENCE [LARGE SCALE GENOMIC DNA]</scope>
    <source>
        <strain evidence="3">ATCC BAA-864 / HTCC2501 / KCTC 12146</strain>
    </source>
</reference>
<evidence type="ECO:0000256" key="1">
    <source>
        <dbReference type="SAM" id="Phobius"/>
    </source>
</evidence>
<dbReference type="AlphaFoldDB" id="A4CM06"/>
<name>A4CM06_ROBBH</name>
<feature type="transmembrane region" description="Helical" evidence="1">
    <location>
        <begin position="6"/>
        <end position="23"/>
    </location>
</feature>
<evidence type="ECO:0000313" key="3">
    <source>
        <dbReference type="Proteomes" id="UP000009049"/>
    </source>
</evidence>
<keyword evidence="3" id="KW-1185">Reference proteome</keyword>
<sequence>MDLVLVYSIFVGLVFMVWLLFVIRQFHKLRNKNK</sequence>